<dbReference type="GO" id="GO:0160148">
    <property type="term" value="F:tRNA pseudouridine(55) synthase activity"/>
    <property type="evidence" value="ECO:0007669"/>
    <property type="project" value="UniProtKB-EC"/>
</dbReference>
<comment type="function">
    <text evidence="5">Responsible for synthesis of pseudouridine from uracil-55 in the psi GC loop of transfer RNAs.</text>
</comment>
<dbReference type="Gene3D" id="3.30.2350.10">
    <property type="entry name" value="Pseudouridine synthase"/>
    <property type="match status" value="1"/>
</dbReference>
<evidence type="ECO:0000313" key="9">
    <source>
        <dbReference type="EMBL" id="TSE24107.1"/>
    </source>
</evidence>
<comment type="catalytic activity">
    <reaction evidence="1 5">
        <text>uridine(55) in tRNA = pseudouridine(55) in tRNA</text>
        <dbReference type="Rhea" id="RHEA:42532"/>
        <dbReference type="Rhea" id="RHEA-COMP:10101"/>
        <dbReference type="Rhea" id="RHEA-COMP:10102"/>
        <dbReference type="ChEBI" id="CHEBI:65314"/>
        <dbReference type="ChEBI" id="CHEBI:65315"/>
        <dbReference type="EC" id="5.4.99.25"/>
    </reaction>
</comment>
<keyword evidence="11" id="KW-1185">Reference proteome</keyword>
<dbReference type="EC" id="5.4.99.25" evidence="5"/>
<gene>
    <name evidence="5 9" type="primary">truB</name>
    <name evidence="8" type="ORF">EDC36_10822</name>
    <name evidence="9" type="ORF">Tigna_00108</name>
</gene>
<evidence type="ECO:0000313" key="10">
    <source>
        <dbReference type="Proteomes" id="UP000295536"/>
    </source>
</evidence>
<dbReference type="InterPro" id="IPR020103">
    <property type="entry name" value="PsdUridine_synth_cat_dom_sf"/>
</dbReference>
<dbReference type="Proteomes" id="UP000295536">
    <property type="component" value="Unassembled WGS sequence"/>
</dbReference>
<accession>A0A4R3LE11</accession>
<feature type="domain" description="tRNA pseudouridylate synthase B C-terminal" evidence="7">
    <location>
        <begin position="189"/>
        <end position="230"/>
    </location>
</feature>
<keyword evidence="4 5" id="KW-0413">Isomerase</keyword>
<keyword evidence="3 5" id="KW-0819">tRNA processing</keyword>
<proteinExistence type="inferred from homology"/>
<evidence type="ECO:0000259" key="7">
    <source>
        <dbReference type="Pfam" id="PF16198"/>
    </source>
</evidence>
<evidence type="ECO:0000256" key="5">
    <source>
        <dbReference type="HAMAP-Rule" id="MF_01080"/>
    </source>
</evidence>
<protein>
    <recommendedName>
        <fullName evidence="5">tRNA pseudouridine synthase B</fullName>
        <ecNumber evidence="5">5.4.99.25</ecNumber>
    </recommendedName>
    <alternativeName>
        <fullName evidence="5">tRNA pseudouridine(55) synthase</fullName>
        <shortName evidence="5">Psi55 synthase</shortName>
    </alternativeName>
    <alternativeName>
        <fullName evidence="5">tRNA pseudouridylate synthase</fullName>
    </alternativeName>
    <alternativeName>
        <fullName evidence="5">tRNA-uridine isomerase</fullName>
    </alternativeName>
</protein>
<dbReference type="Pfam" id="PF16198">
    <property type="entry name" value="TruB_C_2"/>
    <property type="match status" value="1"/>
</dbReference>
<dbReference type="AlphaFoldDB" id="A0A4R3LE11"/>
<feature type="domain" description="Pseudouridine synthase II N-terminal" evidence="6">
    <location>
        <begin position="36"/>
        <end position="188"/>
    </location>
</feature>
<dbReference type="GO" id="GO:1990481">
    <property type="term" value="P:mRNA pseudouridine synthesis"/>
    <property type="evidence" value="ECO:0007669"/>
    <property type="project" value="TreeGrafter"/>
</dbReference>
<comment type="caution">
    <text evidence="8">The sequence shown here is derived from an EMBL/GenBank/DDBJ whole genome shotgun (WGS) entry which is preliminary data.</text>
</comment>
<organism evidence="8 10">
    <name type="scientific">Tepidimonas ignava</name>
    <dbReference type="NCBI Taxonomy" id="114249"/>
    <lineage>
        <taxon>Bacteria</taxon>
        <taxon>Pseudomonadati</taxon>
        <taxon>Pseudomonadota</taxon>
        <taxon>Betaproteobacteria</taxon>
        <taxon>Burkholderiales</taxon>
        <taxon>Tepidimonas</taxon>
    </lineage>
</organism>
<evidence type="ECO:0000256" key="3">
    <source>
        <dbReference type="ARBA" id="ARBA00022694"/>
    </source>
</evidence>
<evidence type="ECO:0000259" key="6">
    <source>
        <dbReference type="Pfam" id="PF01509"/>
    </source>
</evidence>
<reference evidence="8 10" key="1">
    <citation type="submission" date="2019-03" db="EMBL/GenBank/DDBJ databases">
        <title>Genomic Encyclopedia of Type Strains, Phase IV (KMG-IV): sequencing the most valuable type-strain genomes for metagenomic binning, comparative biology and taxonomic classification.</title>
        <authorList>
            <person name="Goeker M."/>
        </authorList>
    </citation>
    <scope>NUCLEOTIDE SEQUENCE [LARGE SCALE GENOMIC DNA]</scope>
    <source>
        <strain evidence="8 10">DSM 12034</strain>
    </source>
</reference>
<dbReference type="SUPFAM" id="SSF55120">
    <property type="entry name" value="Pseudouridine synthase"/>
    <property type="match status" value="1"/>
</dbReference>
<dbReference type="InterPro" id="IPR014780">
    <property type="entry name" value="tRNA_psdUridine_synth_TruB"/>
</dbReference>
<dbReference type="Pfam" id="PF01509">
    <property type="entry name" value="TruB_N"/>
    <property type="match status" value="1"/>
</dbReference>
<dbReference type="CDD" id="cd02573">
    <property type="entry name" value="PseudoU_synth_EcTruB"/>
    <property type="match status" value="1"/>
</dbReference>
<name>A0A4R3LE11_9BURK</name>
<feature type="active site" description="Nucleophile" evidence="5">
    <location>
        <position position="51"/>
    </location>
</feature>
<dbReference type="NCBIfam" id="TIGR00431">
    <property type="entry name" value="TruB"/>
    <property type="match status" value="1"/>
</dbReference>
<reference evidence="9 11" key="2">
    <citation type="submission" date="2019-07" db="EMBL/GenBank/DDBJ databases">
        <title>Tepidimonas ignava SPS-1037 draft genome.</title>
        <authorList>
            <person name="Da Costa M.S."/>
            <person name="Froufe H.J.C."/>
            <person name="Egas C."/>
            <person name="Albuquerque L."/>
        </authorList>
    </citation>
    <scope>NUCLEOTIDE SEQUENCE [LARGE SCALE GENOMIC DNA]</scope>
    <source>
        <strain evidence="9 11">SPS-1037</strain>
    </source>
</reference>
<dbReference type="PANTHER" id="PTHR13767">
    <property type="entry name" value="TRNA-PSEUDOURIDINE SYNTHASE"/>
    <property type="match status" value="1"/>
</dbReference>
<dbReference type="GO" id="GO:0031119">
    <property type="term" value="P:tRNA pseudouridine synthesis"/>
    <property type="evidence" value="ECO:0007669"/>
    <property type="project" value="UniProtKB-UniRule"/>
</dbReference>
<dbReference type="InterPro" id="IPR032819">
    <property type="entry name" value="TruB_C"/>
</dbReference>
<dbReference type="Proteomes" id="UP000315577">
    <property type="component" value="Unassembled WGS sequence"/>
</dbReference>
<dbReference type="EMBL" id="SMAH01000008">
    <property type="protein sequence ID" value="TCS97618.1"/>
    <property type="molecule type" value="Genomic_DNA"/>
</dbReference>
<dbReference type="InterPro" id="IPR002501">
    <property type="entry name" value="PsdUridine_synth_N"/>
</dbReference>
<dbReference type="RefSeq" id="WP_132962617.1">
    <property type="nucleotide sequence ID" value="NZ_JBKBMZ010000002.1"/>
</dbReference>
<evidence type="ECO:0000313" key="8">
    <source>
        <dbReference type="EMBL" id="TCS97618.1"/>
    </source>
</evidence>
<evidence type="ECO:0000256" key="2">
    <source>
        <dbReference type="ARBA" id="ARBA00005642"/>
    </source>
</evidence>
<dbReference type="OrthoDB" id="9802309at2"/>
<dbReference type="EMBL" id="VJNC01000001">
    <property type="protein sequence ID" value="TSE24107.1"/>
    <property type="molecule type" value="Genomic_DNA"/>
</dbReference>
<evidence type="ECO:0000256" key="1">
    <source>
        <dbReference type="ARBA" id="ARBA00000385"/>
    </source>
</evidence>
<dbReference type="PANTHER" id="PTHR13767:SF2">
    <property type="entry name" value="PSEUDOURIDYLATE SYNTHASE TRUB1"/>
    <property type="match status" value="1"/>
</dbReference>
<dbReference type="HAMAP" id="MF_01080">
    <property type="entry name" value="TruB_bact"/>
    <property type="match status" value="1"/>
</dbReference>
<dbReference type="GO" id="GO:0003723">
    <property type="term" value="F:RNA binding"/>
    <property type="evidence" value="ECO:0007669"/>
    <property type="project" value="InterPro"/>
</dbReference>
<evidence type="ECO:0000313" key="11">
    <source>
        <dbReference type="Proteomes" id="UP000315577"/>
    </source>
</evidence>
<comment type="similarity">
    <text evidence="2 5">Belongs to the pseudouridine synthase TruB family. Type 1 subfamily.</text>
</comment>
<evidence type="ECO:0000256" key="4">
    <source>
        <dbReference type="ARBA" id="ARBA00023235"/>
    </source>
</evidence>
<sequence length="320" mass="33998">MTAEPRARVPRRPVHGVLLLDKPAGMSAQAAVSKVKWLLGAEKAGHTGTLDPLASGLLPVCLGAATKFAQVQLDADKVYEATLRLGVRTRTGDAEGEVVATAAVDPALLTPAQLHVVAQRFTGTIEQVPPLHSALKKDGKPLYAYARAGLEVERAPRAVTIHTLTLTAVPDDPTALHLHVRCSKGTYVRTLAEDIGQALGCGAHLAALRRLATGPLQLAQAVAIEALEALAPPERLRLLRPPEVLLHGWPEVVLDEAEAGRFLTGLRRRGRWPDAAHVAVFGARPRALLGTARCVGGELIPIRLLAPTEIAQWLTQSTAS</sequence>